<dbReference type="InterPro" id="IPR024255">
    <property type="entry name" value="GerPB"/>
</dbReference>
<proteinExistence type="predicted"/>
<keyword evidence="2" id="KW-1185">Reference proteome</keyword>
<sequence length="75" mass="7845">MSLTVHQSICIHVLRIGTIANSSIVQIGSSGVIQGKADLYNTGEYTKPGEEAEPVAGEVSIPEQEALPLVPLSLS</sequence>
<accession>A0ABY4EG72</accession>
<dbReference type="EMBL" id="CP095073">
    <property type="protein sequence ID" value="UOQ43476.1"/>
    <property type="molecule type" value="Genomic_DNA"/>
</dbReference>
<protein>
    <submittedName>
        <fullName evidence="1">Spore germination protein GerPB</fullName>
    </submittedName>
</protein>
<gene>
    <name evidence="1" type="ORF">MUN89_16365</name>
</gene>
<dbReference type="Proteomes" id="UP000831787">
    <property type="component" value="Chromosome"/>
</dbReference>
<reference evidence="1 2" key="1">
    <citation type="submission" date="2022-04" db="EMBL/GenBank/DDBJ databases">
        <title>Halobacillus sp. isolated from saltern.</title>
        <authorList>
            <person name="Won M."/>
            <person name="Lee C.-M."/>
            <person name="Woen H.-Y."/>
            <person name="Kwon S.-W."/>
        </authorList>
    </citation>
    <scope>NUCLEOTIDE SEQUENCE [LARGE SCALE GENOMIC DNA]</scope>
    <source>
        <strain evidence="1 2">SSBR10-3</strain>
    </source>
</reference>
<dbReference type="RefSeq" id="WP_244708835.1">
    <property type="nucleotide sequence ID" value="NZ_CP095073.1"/>
</dbReference>
<organism evidence="1 2">
    <name type="scientific">Halobacillus salinarum</name>
    <dbReference type="NCBI Taxonomy" id="2932257"/>
    <lineage>
        <taxon>Bacteria</taxon>
        <taxon>Bacillati</taxon>
        <taxon>Bacillota</taxon>
        <taxon>Bacilli</taxon>
        <taxon>Bacillales</taxon>
        <taxon>Bacillaceae</taxon>
        <taxon>Halobacillus</taxon>
    </lineage>
</organism>
<dbReference type="Pfam" id="PF10803">
    <property type="entry name" value="GerPB"/>
    <property type="match status" value="1"/>
</dbReference>
<evidence type="ECO:0000313" key="2">
    <source>
        <dbReference type="Proteomes" id="UP000831787"/>
    </source>
</evidence>
<evidence type="ECO:0000313" key="1">
    <source>
        <dbReference type="EMBL" id="UOQ43476.1"/>
    </source>
</evidence>
<name>A0ABY4EG72_9BACI</name>